<feature type="transmembrane region" description="Helical" evidence="6">
    <location>
        <begin position="353"/>
        <end position="372"/>
    </location>
</feature>
<dbReference type="STRING" id="1147123.SAMN05443428_1094"/>
<evidence type="ECO:0000256" key="3">
    <source>
        <dbReference type="ARBA" id="ARBA00022692"/>
    </source>
</evidence>
<feature type="transmembrane region" description="Helical" evidence="6">
    <location>
        <begin position="7"/>
        <end position="29"/>
    </location>
</feature>
<feature type="transmembrane region" description="Helical" evidence="6">
    <location>
        <begin position="435"/>
        <end position="458"/>
    </location>
</feature>
<dbReference type="PANTHER" id="PTHR30250">
    <property type="entry name" value="PST FAMILY PREDICTED COLANIC ACID TRANSPORTER"/>
    <property type="match status" value="1"/>
</dbReference>
<feature type="transmembrane region" description="Helical" evidence="6">
    <location>
        <begin position="84"/>
        <end position="105"/>
    </location>
</feature>
<keyword evidence="2" id="KW-1003">Cell membrane</keyword>
<feature type="transmembrane region" description="Helical" evidence="6">
    <location>
        <begin position="141"/>
        <end position="159"/>
    </location>
</feature>
<dbReference type="AlphaFoldDB" id="A0A1T4XG68"/>
<evidence type="ECO:0000313" key="8">
    <source>
        <dbReference type="Proteomes" id="UP000190105"/>
    </source>
</evidence>
<evidence type="ECO:0000256" key="5">
    <source>
        <dbReference type="ARBA" id="ARBA00023136"/>
    </source>
</evidence>
<comment type="subcellular location">
    <subcellularLocation>
        <location evidence="1">Cell membrane</location>
        <topology evidence="1">Multi-pass membrane protein</topology>
    </subcellularLocation>
</comment>
<dbReference type="OrthoDB" id="9815702at2"/>
<feature type="transmembrane region" description="Helical" evidence="6">
    <location>
        <begin position="165"/>
        <end position="184"/>
    </location>
</feature>
<keyword evidence="5 6" id="KW-0472">Membrane</keyword>
<evidence type="ECO:0000256" key="6">
    <source>
        <dbReference type="SAM" id="Phobius"/>
    </source>
</evidence>
<dbReference type="GO" id="GO:0005886">
    <property type="term" value="C:plasma membrane"/>
    <property type="evidence" value="ECO:0007669"/>
    <property type="project" value="UniProtKB-SubCell"/>
</dbReference>
<feature type="transmembrane region" description="Helical" evidence="6">
    <location>
        <begin position="378"/>
        <end position="400"/>
    </location>
</feature>
<proteinExistence type="predicted"/>
<gene>
    <name evidence="7" type="ORF">SAMN05443428_1094</name>
</gene>
<feature type="transmembrane region" description="Helical" evidence="6">
    <location>
        <begin position="111"/>
        <end position="134"/>
    </location>
</feature>
<reference evidence="8" key="1">
    <citation type="submission" date="2017-02" db="EMBL/GenBank/DDBJ databases">
        <authorList>
            <person name="Varghese N."/>
            <person name="Submissions S."/>
        </authorList>
    </citation>
    <scope>NUCLEOTIDE SEQUENCE [LARGE SCALE GENOMIC DNA]</scope>
    <source>
        <strain evidence="8">USBA 833</strain>
    </source>
</reference>
<dbReference type="CDD" id="cd13128">
    <property type="entry name" value="MATE_Wzx_like"/>
    <property type="match status" value="1"/>
</dbReference>
<name>A0A1T4XG68_9CLOT</name>
<feature type="transmembrane region" description="Helical" evidence="6">
    <location>
        <begin position="412"/>
        <end position="429"/>
    </location>
</feature>
<sequence>MSTAKNYLYNVSYQIIIIILPIITVPYISRILGAEGIGINAYTNSIIQYFILFGTIGISLYATRIIAFYRDDKKKLSTTFWSIFYLKLFTTLISYLIFIAFIFIFDIENKNIFLIQSINILNAAIDISWLFIGIEDFKRNVTRNFIVKVISIILIFILIKIKQDLWKYVFINSLSGIVGQLLLWKYAFKIINKEKITFFDIKKHIIPSLKYFLPQIAIQVYVVLDKTMIGLLTNKCEVGFYENADKIVKMALTLVTSVGAVMMPKITNIYASGDFEKIKQYLKKSFDFECYLSIPIMFGLMGISKEFCPWFFGFEFLKTANVIIIISPIIIAIAWSNVLAGQYLIPIGRINQYTISVTLGAITNFILNSFLIPKYASIGAAFATVIAEFVVTGTEIIFIRKDIDLFYFMKDFWKYFLSSLIMYIFVRLIGVYNGINILTTLLQIIIGVLCYFTMLFILKSDMHIYLIKMIKDKCKIVGVEKL</sequence>
<dbReference type="RefSeq" id="WP_078696440.1">
    <property type="nucleotide sequence ID" value="NZ_FUYH01000009.1"/>
</dbReference>
<feature type="transmembrane region" description="Helical" evidence="6">
    <location>
        <begin position="292"/>
        <end position="313"/>
    </location>
</feature>
<protein>
    <submittedName>
        <fullName evidence="7">Membrane protein involved in the export of O-antigen and teichoic acid</fullName>
    </submittedName>
</protein>
<dbReference type="EMBL" id="FUYH01000009">
    <property type="protein sequence ID" value="SKA88572.1"/>
    <property type="molecule type" value="Genomic_DNA"/>
</dbReference>
<keyword evidence="4 6" id="KW-1133">Transmembrane helix</keyword>
<evidence type="ECO:0000313" key="7">
    <source>
        <dbReference type="EMBL" id="SKA88572.1"/>
    </source>
</evidence>
<organism evidence="7 8">
    <name type="scientific">Caloramator quimbayensis</name>
    <dbReference type="NCBI Taxonomy" id="1147123"/>
    <lineage>
        <taxon>Bacteria</taxon>
        <taxon>Bacillati</taxon>
        <taxon>Bacillota</taxon>
        <taxon>Clostridia</taxon>
        <taxon>Eubacteriales</taxon>
        <taxon>Clostridiaceae</taxon>
        <taxon>Caloramator</taxon>
    </lineage>
</organism>
<accession>A0A1T4XG68</accession>
<keyword evidence="8" id="KW-1185">Reference proteome</keyword>
<dbReference type="InterPro" id="IPR050833">
    <property type="entry name" value="Poly_Biosynth_Transport"/>
</dbReference>
<keyword evidence="3 6" id="KW-0812">Transmembrane</keyword>
<dbReference type="PANTHER" id="PTHR30250:SF11">
    <property type="entry name" value="O-ANTIGEN TRANSPORTER-RELATED"/>
    <property type="match status" value="1"/>
</dbReference>
<dbReference type="Proteomes" id="UP000190105">
    <property type="component" value="Unassembled WGS sequence"/>
</dbReference>
<evidence type="ECO:0000256" key="2">
    <source>
        <dbReference type="ARBA" id="ARBA00022475"/>
    </source>
</evidence>
<evidence type="ECO:0000256" key="4">
    <source>
        <dbReference type="ARBA" id="ARBA00022989"/>
    </source>
</evidence>
<feature type="transmembrane region" description="Helical" evidence="6">
    <location>
        <begin position="319"/>
        <end position="341"/>
    </location>
</feature>
<dbReference type="InterPro" id="IPR002797">
    <property type="entry name" value="Polysacc_synth"/>
</dbReference>
<feature type="transmembrane region" description="Helical" evidence="6">
    <location>
        <begin position="41"/>
        <end position="63"/>
    </location>
</feature>
<evidence type="ECO:0000256" key="1">
    <source>
        <dbReference type="ARBA" id="ARBA00004651"/>
    </source>
</evidence>
<dbReference type="Pfam" id="PF01943">
    <property type="entry name" value="Polysacc_synt"/>
    <property type="match status" value="1"/>
</dbReference>